<evidence type="ECO:0000256" key="3">
    <source>
        <dbReference type="ARBA" id="ARBA00004568"/>
    </source>
</evidence>
<feature type="domain" description="SH3" evidence="17">
    <location>
        <begin position="467"/>
        <end position="524"/>
    </location>
</feature>
<evidence type="ECO:0000313" key="18">
    <source>
        <dbReference type="Proteomes" id="UP000515150"/>
    </source>
</evidence>
<feature type="region of interest" description="Disordered" evidence="16">
    <location>
        <begin position="1"/>
        <end position="27"/>
    </location>
</feature>
<dbReference type="Gene3D" id="2.30.30.40">
    <property type="entry name" value="SH3 Domains"/>
    <property type="match status" value="1"/>
</dbReference>
<proteinExistence type="inferred from homology"/>
<feature type="coiled-coil region" evidence="15">
    <location>
        <begin position="799"/>
        <end position="860"/>
    </location>
</feature>
<feature type="region of interest" description="Disordered" evidence="16">
    <location>
        <begin position="2678"/>
        <end position="2733"/>
    </location>
</feature>
<feature type="coiled-coil region" evidence="15">
    <location>
        <begin position="1632"/>
        <end position="1820"/>
    </location>
</feature>
<feature type="compositionally biased region" description="Low complexity" evidence="16">
    <location>
        <begin position="2690"/>
        <end position="2733"/>
    </location>
</feature>
<protein>
    <submittedName>
        <fullName evidence="19">Desmoplakin-A-like isoform X1</fullName>
    </submittedName>
</protein>
<evidence type="ECO:0000259" key="17">
    <source>
        <dbReference type="PROSITE" id="PS50002"/>
    </source>
</evidence>
<dbReference type="PANTHER" id="PTHR23169:SF26">
    <property type="entry name" value="DESMOPLAKIN"/>
    <property type="match status" value="1"/>
</dbReference>
<dbReference type="Gene3D" id="1.20.5.340">
    <property type="match status" value="1"/>
</dbReference>
<comment type="subcellular location">
    <subcellularLocation>
        <location evidence="3">Cell junction</location>
        <location evidence="3">Desmosome</location>
    </subcellularLocation>
    <subcellularLocation>
        <location evidence="1">Cell membrane</location>
    </subcellularLocation>
    <subcellularLocation>
        <location evidence="2">Cytoplasm</location>
    </subcellularLocation>
</comment>
<dbReference type="RefSeq" id="XP_028987342.1">
    <property type="nucleotide sequence ID" value="XM_029131509.3"/>
</dbReference>
<keyword evidence="5 14" id="KW-0728">SH3 domain</keyword>
<evidence type="ECO:0000256" key="12">
    <source>
        <dbReference type="ARBA" id="ARBA00023136"/>
    </source>
</evidence>
<dbReference type="GO" id="GO:0098609">
    <property type="term" value="P:cell-cell adhesion"/>
    <property type="evidence" value="ECO:0007669"/>
    <property type="project" value="TreeGrafter"/>
</dbReference>
<gene>
    <name evidence="19" type="primary">LOC114844280</name>
</gene>
<evidence type="ECO:0000256" key="14">
    <source>
        <dbReference type="PROSITE-ProRule" id="PRU00192"/>
    </source>
</evidence>
<evidence type="ECO:0000256" key="10">
    <source>
        <dbReference type="ARBA" id="ARBA00022949"/>
    </source>
</evidence>
<dbReference type="Gene3D" id="1.20.58.60">
    <property type="match status" value="3"/>
</dbReference>
<dbReference type="GO" id="GO:0061436">
    <property type="term" value="P:establishment of skin barrier"/>
    <property type="evidence" value="ECO:0007669"/>
    <property type="project" value="UniProtKB-ARBA"/>
</dbReference>
<dbReference type="Gene3D" id="3.30.160.780">
    <property type="match status" value="1"/>
</dbReference>
<dbReference type="GO" id="GO:0005737">
    <property type="term" value="C:cytoplasm"/>
    <property type="evidence" value="ECO:0007669"/>
    <property type="project" value="UniProtKB-SubCell"/>
</dbReference>
<feature type="region of interest" description="Disordered" evidence="16">
    <location>
        <begin position="1292"/>
        <end position="1315"/>
    </location>
</feature>
<dbReference type="InterPro" id="IPR041615">
    <property type="entry name" value="Desmoplakin_SH3"/>
</dbReference>
<evidence type="ECO:0000256" key="7">
    <source>
        <dbReference type="ARBA" id="ARBA00022490"/>
    </source>
</evidence>
<dbReference type="InterPro" id="IPR043197">
    <property type="entry name" value="Plakin"/>
</dbReference>
<feature type="compositionally biased region" description="Polar residues" evidence="16">
    <location>
        <begin position="2678"/>
        <end position="2689"/>
    </location>
</feature>
<dbReference type="GO" id="GO:0002934">
    <property type="term" value="P:desmosome organization"/>
    <property type="evidence" value="ECO:0007669"/>
    <property type="project" value="UniProtKB-ARBA"/>
</dbReference>
<dbReference type="GO" id="GO:0042060">
    <property type="term" value="P:wound healing"/>
    <property type="evidence" value="ECO:0007669"/>
    <property type="project" value="TreeGrafter"/>
</dbReference>
<dbReference type="Proteomes" id="UP000515150">
    <property type="component" value="Chromosome 17"/>
</dbReference>
<feature type="coiled-coil region" evidence="15">
    <location>
        <begin position="1516"/>
        <end position="1606"/>
    </location>
</feature>
<dbReference type="KEGG" id="bspl:114844280"/>
<dbReference type="Gene3D" id="1.20.58.1060">
    <property type="match status" value="1"/>
</dbReference>
<evidence type="ECO:0000256" key="15">
    <source>
        <dbReference type="SAM" id="Coils"/>
    </source>
</evidence>
<evidence type="ECO:0000256" key="16">
    <source>
        <dbReference type="SAM" id="MobiDB-lite"/>
    </source>
</evidence>
<evidence type="ECO:0000256" key="11">
    <source>
        <dbReference type="ARBA" id="ARBA00023054"/>
    </source>
</evidence>
<evidence type="ECO:0000256" key="1">
    <source>
        <dbReference type="ARBA" id="ARBA00004236"/>
    </source>
</evidence>
<evidence type="ECO:0000313" key="19">
    <source>
        <dbReference type="RefSeq" id="XP_028987342.1"/>
    </source>
</evidence>
<dbReference type="SMART" id="SM00150">
    <property type="entry name" value="SPEC"/>
    <property type="match status" value="4"/>
</dbReference>
<keyword evidence="18" id="KW-1185">Reference proteome</keyword>
<dbReference type="InterPro" id="IPR018159">
    <property type="entry name" value="Spectrin/alpha-actinin"/>
</dbReference>
<evidence type="ECO:0000256" key="5">
    <source>
        <dbReference type="ARBA" id="ARBA00022443"/>
    </source>
</evidence>
<name>A0A6P7KY19_BETSP</name>
<dbReference type="GO" id="GO:0005886">
    <property type="term" value="C:plasma membrane"/>
    <property type="evidence" value="ECO:0007669"/>
    <property type="project" value="UniProtKB-SubCell"/>
</dbReference>
<dbReference type="OrthoDB" id="8938928at2759"/>
<dbReference type="Pfam" id="PF17902">
    <property type="entry name" value="SH3_10"/>
    <property type="match status" value="1"/>
</dbReference>
<comment type="similarity">
    <text evidence="4">Belongs to the plakin or cytolinker family.</text>
</comment>
<evidence type="ECO:0000256" key="9">
    <source>
        <dbReference type="ARBA" id="ARBA00022737"/>
    </source>
</evidence>
<dbReference type="SUPFAM" id="SSF75399">
    <property type="entry name" value="Plakin repeat"/>
    <property type="match status" value="4"/>
</dbReference>
<keyword evidence="11 15" id="KW-0175">Coiled coil</keyword>
<keyword evidence="8" id="KW-0597">Phosphoprotein</keyword>
<dbReference type="SUPFAM" id="SSF46966">
    <property type="entry name" value="Spectrin repeat"/>
    <property type="match status" value="3"/>
</dbReference>
<dbReference type="SMART" id="SM00250">
    <property type="entry name" value="PLEC"/>
    <property type="match status" value="16"/>
</dbReference>
<feature type="compositionally biased region" description="Basic and acidic residues" evidence="16">
    <location>
        <begin position="1292"/>
        <end position="1301"/>
    </location>
</feature>
<comment type="function">
    <text evidence="13">Involved in the organization of desmosome cell-cell junctions. Of particular importance in cell adhesion in the skin and during cardiac development. May also play a role in the regulation of Wnt, TGF-beta and Hippo signaling pathways.</text>
</comment>
<dbReference type="GeneID" id="114844280"/>
<dbReference type="Gene3D" id="3.90.1290.10">
    <property type="entry name" value="Plakin repeat"/>
    <property type="match status" value="3"/>
</dbReference>
<dbReference type="Pfam" id="PF18373">
    <property type="entry name" value="Spectrin_2"/>
    <property type="match status" value="1"/>
</dbReference>
<dbReference type="CDD" id="cd00176">
    <property type="entry name" value="SPEC"/>
    <property type="match status" value="2"/>
</dbReference>
<sequence length="2733" mass="311241">MSLYGSTSKLAAMGQRSNSRPDLASPGYRNDVFVGGNGFQGDYPAADGGYSYSTSFSRHTVHGGGGGGQKVQVSMGGGGGGMSVQAIQQKASFLSGQCYEYLQKAMMILQNGGPAVEVESLLAMAAETMEHLKVVGRDMQQMRIPNDVFRSLDQFQNMHAAIQQQQQQQLVSSGMTIRRNRGSIGSSDGGRLFNDAIGWITQQKRMIETGQWGDDPEAIVKQIDNHKRYHSSIQRNQEVERARDELASRGDKYNLSLLDQEWDSLQKMSHSRMSQLRDLQITLEEISRAIMWVNEREEEELVFDWGDKNIDQYIPKKQESYSRLMRDLEEKEKELNKLKAKVEGQLSSNHPASDKIEAYMDTLQTQWSWLLQITKCIHVHLKENAAYSQFFKEANETYSNLQKQHESIRSRFACDKSTSLDNLTELLKNLEKERERIMENKRQVNSLVNKSKSIVRLKPRNPEEKTSGPVRVEALCDFKQDQKGILKGDEGILKDNTQRSRWLVTGPGGLDMLIPSVCLLVPPPNPLTVGLASKNAQYYEAIMDIWNQLYINIKSLMSWQYCLKDINYVNSLTVSMLSKMRPEEYRSIIKRLETHYQEFLRTSQGSELFGEDDKKAIQGHVDQAQNHYDTLIVQLPTYSNKVDVVVQDVEPGIVQTDSKTSIQKITKSTVTKVSSSQLPPTSPPTPTINLTLLSSLQEIRRRLELAESGLTDHLHVPLGENSVHECTVHIQRLQNVHQDLDSIHDEYLRLREKIIKQLEGLPPDSEQARFLRSELEIINQKLGGLQGLYSAYSKRLSSLQALLQSLLQAEDIVKVYEARLTEKETTSLDLREVENYRSTLKQMKADLDVKRDLLTAMESNLAKTMQWNDQISDSFHKCDVDLSRYSEQVNQMSDRWRRIQNQIDSRMWELEKQEQQLKHYQQSSASLEQWINNARKRQDTLQTAKLSDIPTLMDHLNQQKTLHTEIKGKKDKVEDVQKTADTCAASVKDYELQLASYSSGLETLLNIPIKRTMLQSPASVVRQEAADLQSRYIELLTRSSDYYKFLGELLKNMEEMKIRNTKIEVLEDELRRLKEDLLDRNQKNKSLEDSLARFRLELTQSKDQLISMEEVKRTTAMQASAARENLDSTQSQLQDLNDQLTRIRYQLEEEKRKRRLAEERYSSQQEEYEGAVRRRQKELEELNWTKIDLEKSVKDKERELERMKILLEEEAARRRNAETEISKVRTQCNQEINQLKQTYETEIHVTKTTVLKTTQQKEEDTAELRMQVDRLTAEKRDLEEELRRLRQSIAHAEEQKSRAEQEASQQRASVTKETRVRSELEVQLRTLIQQKGEEELQLKEAVRNNQEKSRQVSSLTFNLEEEVKKRRALETEVGHLKQAEAELKAKNSAYLEAVNKLKVSEQDIRTTRVELERQTSEKMKAEQSSTRLQSRVRELQCSLDGVEAELEKQKKATQEEFTRRKRIEAELERVTNTCREHTTTISTLKSVQLEASSSGRKYEQDIKGLQEALDRSLRDHNVTKEELAAVTAELRNLKQKLQQEQAKTYELNQRNESLYKTIEDKSRQLNDYTTEIEKLKTLTQNLTKERLRLEEELRTVRQERDELKLSRDAVDGESATQISALHVQLQNSSKRTAELQGLIGDLTKEREKLKLELDKFQKQSLETSIMVHESQSKYSDLLLEKDSLLSKLKLLEQDKLRQQRLEEELTRVKLMLDSELRNKQRLQDEKNSVLKEFNYMKSQYEIRESQIKQGESDRDKADRERLSLKNEIERLVRELKSVEERYKSRLMMSEKEVSELALKREALEREIQRLQQRPSSLTRQTQTDEKVPAIDPSKLVFDAVRRKVTAHQLCDCGIISKTTLDQLLKGQKTVNEVAVDIQLSLKGTGVIAGMTTGSGKIPFTEAKNKNLLSPECALALLEAQAATGYIVDPAFNEKMPVDTACSRGIVDTVDRDALLTAEAASTGFKDPYTGKVLSVGQACKQGRVNRDTAVRLLQAQEAVGGILDPVLGVFLPKDLALDRNLIDEDLYRALNKKPPCYQDPATGEKLSYNDLRKKCSVDPVNGLLLLRGPEKSTTIKGLRGEVSVEELVKSELLNEMDLQKFNQGRLTSQEIETKLKSYLYGSTCIAGIYDEANDRIMPFYQAMKEGLLMRGTTLELLEAQAASGFVVDPVNNVFLTVEEATKRGLIGKEFKNKLLSAEKAVTGYTDPATGKTISLFQAIEKDLIEKGHGIRLLEAQIASGGIIDPKESHRIDVNVAYKRGYFDEKMNEILTYEGDDTKGFFDPNTKDNLTYLQLKERCISDPKTGLVLLPLKDKRKPQKTQDSRTNVLRKRRVVIVDPDTGLEMSVREAYHRELIDYDTFLDLSEQECEWEEITIKGSDGSSRLVIVDRKTGTQYDIKECLQNGVIDQKTLDQYRAGNLTLPQLADQITSRTSSTEMSIAASTVDDMVTCSSPTQATPSSPTVRKRISSISITVSPPEMFDDHSPVGAIFDTETLEKITISEGLRRGIVDNLTGQRLLEAQTCTGGIINPATGERLSLQDAVHHSIIDDSMATKLKPAQKAYLGFEDMKTKRKMSAAEAVKESWLPYDAGQRFLEFQYLTGGLVEPGSGRRISIEEAIRRGWLDGQGAQKLQDTRSHQKNLTCPKTKLKISYKEAMDSCMVEESNGMKMLQASSVSTKGISSPYNVSNPGSRSGSRSGSRAGSRSGSRRGSVDYSSTFTYSFSSSSYSSNNLS</sequence>
<dbReference type="FunFam" id="3.90.1290.10:FF:000002">
    <property type="entry name" value="Plectin a"/>
    <property type="match status" value="1"/>
</dbReference>
<evidence type="ECO:0000256" key="2">
    <source>
        <dbReference type="ARBA" id="ARBA00004496"/>
    </source>
</evidence>
<keyword evidence="10" id="KW-0965">Cell junction</keyword>
<keyword evidence="6" id="KW-1003">Cell membrane</keyword>
<dbReference type="Pfam" id="PF00681">
    <property type="entry name" value="Plectin"/>
    <property type="match status" value="6"/>
</dbReference>
<dbReference type="GO" id="GO:0005198">
    <property type="term" value="F:structural molecule activity"/>
    <property type="evidence" value="ECO:0007669"/>
    <property type="project" value="TreeGrafter"/>
</dbReference>
<accession>A0A6P7KY19</accession>
<dbReference type="Pfam" id="PF21019">
    <property type="entry name" value="Spectrin_3"/>
    <property type="match status" value="1"/>
</dbReference>
<dbReference type="GO" id="GO:0030057">
    <property type="term" value="C:desmosome"/>
    <property type="evidence" value="ECO:0007669"/>
    <property type="project" value="UniProtKB-SubCell"/>
</dbReference>
<keyword evidence="12" id="KW-0472">Membrane</keyword>
<feature type="coiled-coil region" evidence="15">
    <location>
        <begin position="314"/>
        <end position="348"/>
    </location>
</feature>
<dbReference type="GO" id="GO:0045104">
    <property type="term" value="P:intermediate filament cytoskeleton organization"/>
    <property type="evidence" value="ECO:0007669"/>
    <property type="project" value="InterPro"/>
</dbReference>
<dbReference type="GO" id="GO:0005882">
    <property type="term" value="C:intermediate filament"/>
    <property type="evidence" value="ECO:0007669"/>
    <property type="project" value="TreeGrafter"/>
</dbReference>
<feature type="coiled-coil region" evidence="15">
    <location>
        <begin position="391"/>
        <end position="450"/>
    </location>
</feature>
<dbReference type="InterPro" id="IPR001452">
    <property type="entry name" value="SH3_domain"/>
</dbReference>
<keyword evidence="9" id="KW-0677">Repeat</keyword>
<dbReference type="FunFam" id="1.20.58.60:FF:000010">
    <property type="entry name" value="plectin isoform X2"/>
    <property type="match status" value="1"/>
</dbReference>
<evidence type="ECO:0000256" key="6">
    <source>
        <dbReference type="ARBA" id="ARBA00022475"/>
    </source>
</evidence>
<evidence type="ECO:0000256" key="8">
    <source>
        <dbReference type="ARBA" id="ARBA00022553"/>
    </source>
</evidence>
<dbReference type="PANTHER" id="PTHR23169">
    <property type="entry name" value="ENVOPLAKIN"/>
    <property type="match status" value="1"/>
</dbReference>
<dbReference type="FunFam" id="3.90.1290.10:FF:000001">
    <property type="entry name" value="Plectin a"/>
    <property type="match status" value="2"/>
</dbReference>
<keyword evidence="7" id="KW-0963">Cytoplasm</keyword>
<organism evidence="18 19">
    <name type="scientific">Betta splendens</name>
    <name type="common">Siamese fighting fish</name>
    <dbReference type="NCBI Taxonomy" id="158456"/>
    <lineage>
        <taxon>Eukaryota</taxon>
        <taxon>Metazoa</taxon>
        <taxon>Chordata</taxon>
        <taxon>Craniata</taxon>
        <taxon>Vertebrata</taxon>
        <taxon>Euteleostomi</taxon>
        <taxon>Actinopterygii</taxon>
        <taxon>Neopterygii</taxon>
        <taxon>Teleostei</taxon>
        <taxon>Neoteleostei</taxon>
        <taxon>Acanthomorphata</taxon>
        <taxon>Anabantaria</taxon>
        <taxon>Anabantiformes</taxon>
        <taxon>Anabantoidei</taxon>
        <taxon>Osphronemidae</taxon>
        <taxon>Betta</taxon>
    </lineage>
</organism>
<dbReference type="FunFam" id="3.30.160.780:FF:000001">
    <property type="entry name" value="Plectin a"/>
    <property type="match status" value="1"/>
</dbReference>
<dbReference type="InterPro" id="IPR001101">
    <property type="entry name" value="Plectin_repeat"/>
</dbReference>
<dbReference type="InterPro" id="IPR041573">
    <property type="entry name" value="Desmoplakin_Spectrin-like"/>
</dbReference>
<dbReference type="Pfam" id="PF21097">
    <property type="entry name" value="SR_plectin_7"/>
    <property type="match status" value="1"/>
</dbReference>
<dbReference type="GO" id="GO:0060047">
    <property type="term" value="P:heart contraction"/>
    <property type="evidence" value="ECO:0007669"/>
    <property type="project" value="UniProtKB-ARBA"/>
</dbReference>
<reference evidence="19" key="1">
    <citation type="submission" date="2025-08" db="UniProtKB">
        <authorList>
            <consortium name="RefSeq"/>
        </authorList>
    </citation>
    <scope>IDENTIFICATION</scope>
</reference>
<evidence type="ECO:0000256" key="4">
    <source>
        <dbReference type="ARBA" id="ARBA00009109"/>
    </source>
</evidence>
<dbReference type="GO" id="GO:0031101">
    <property type="term" value="P:fin regeneration"/>
    <property type="evidence" value="ECO:0007669"/>
    <property type="project" value="UniProtKB-ARBA"/>
</dbReference>
<dbReference type="InParanoid" id="A0A6P7KY19"/>
<dbReference type="PROSITE" id="PS50002">
    <property type="entry name" value="SH3"/>
    <property type="match status" value="1"/>
</dbReference>
<dbReference type="InterPro" id="IPR035915">
    <property type="entry name" value="Plakin_repeat_sf"/>
</dbReference>
<feature type="compositionally biased region" description="Polar residues" evidence="16">
    <location>
        <begin position="1"/>
        <end position="20"/>
    </location>
</feature>
<evidence type="ECO:0000256" key="13">
    <source>
        <dbReference type="ARBA" id="ARBA00056058"/>
    </source>
</evidence>
<dbReference type="GO" id="GO:0014704">
    <property type="term" value="C:intercalated disc"/>
    <property type="evidence" value="ECO:0007669"/>
    <property type="project" value="TreeGrafter"/>
</dbReference>